<dbReference type="EMBL" id="CP001103">
    <property type="protein sequence ID" value="AGV54090.1"/>
    <property type="molecule type" value="Genomic_DNA"/>
</dbReference>
<sequence>MTLSLLTEKDEQKLKANLTLNQQSGVTQDG</sequence>
<evidence type="ECO:0000313" key="2">
    <source>
        <dbReference type="Proteomes" id="UP000001870"/>
    </source>
</evidence>
<reference evidence="1 2" key="1">
    <citation type="journal article" date="2008" name="ISME J.">
        <title>Comparative genomics of two ecotypes of the marine planktonic copiotroph Alteromonas macleodii suggests alternative lifestyles associated with different kinds of particulate organic matter.</title>
        <authorList>
            <person name="Ivars-Martinez E."/>
            <person name="Martin-Cuadrado A.B."/>
            <person name="D'Auria G."/>
            <person name="Mira A."/>
            <person name="Ferriera S."/>
            <person name="Johnson J."/>
            <person name="Friedman R."/>
            <person name="Rodriguez-Valera F."/>
        </authorList>
    </citation>
    <scope>NUCLEOTIDE SEQUENCE [LARGE SCALE GENOMIC DNA]</scope>
    <source>
        <strain evidence="2">DSM 17117 / CIP 110805 / LMG 28347 / Deep ecotype</strain>
    </source>
</reference>
<dbReference type="KEGG" id="amc:MADE_000001022645"/>
<protein>
    <submittedName>
        <fullName evidence="1">Uncharacterized protein</fullName>
    </submittedName>
</protein>
<gene>
    <name evidence="1" type="ORF">MADE_000001022645</name>
</gene>
<keyword evidence="2" id="KW-1185">Reference proteome</keyword>
<reference evidence="1 2" key="2">
    <citation type="journal article" date="2015" name="Antonie Van Leeuwenhoek">
        <title>Ecophysiological diversity of a novel member of the genus Alteromonas, and description of Alteromonas mediterranea sp. nov.</title>
        <authorList>
            <person name="Ivanova E.P."/>
            <person name="Lopez-Perez M."/>
            <person name="Zabalos M."/>
            <person name="Nguyen S.H."/>
            <person name="Webb H.K."/>
            <person name="Ryan J."/>
            <person name="Lagutin K."/>
            <person name="Vyssotski M."/>
            <person name="Crawford R.J."/>
            <person name="Rodriguez-Valera F."/>
        </authorList>
    </citation>
    <scope>NUCLEOTIDE SEQUENCE [LARGE SCALE GENOMIC DNA]</scope>
    <source>
        <strain evidence="2">DSM 17117 / CIP 110805 / LMG 28347 / Deep ecotype</strain>
    </source>
</reference>
<dbReference type="AlphaFoldDB" id="T2DMD2"/>
<accession>T2DMD2</accession>
<dbReference type="HOGENOM" id="CLU_3401830_0_0_6"/>
<evidence type="ECO:0000313" key="1">
    <source>
        <dbReference type="EMBL" id="AGV54090.1"/>
    </source>
</evidence>
<proteinExistence type="predicted"/>
<dbReference type="Proteomes" id="UP000001870">
    <property type="component" value="Chromosome"/>
</dbReference>
<name>T2DMD2_ALTMD</name>
<organism evidence="1 2">
    <name type="scientific">Alteromonas mediterranea (strain DSM 17117 / CIP 110805 / LMG 28347 / Deep ecotype)</name>
    <dbReference type="NCBI Taxonomy" id="1774373"/>
    <lineage>
        <taxon>Bacteria</taxon>
        <taxon>Pseudomonadati</taxon>
        <taxon>Pseudomonadota</taxon>
        <taxon>Gammaproteobacteria</taxon>
        <taxon>Alteromonadales</taxon>
        <taxon>Alteromonadaceae</taxon>
        <taxon>Alteromonas/Salinimonas group</taxon>
        <taxon>Alteromonas</taxon>
    </lineage>
</organism>